<evidence type="ECO:0000256" key="2">
    <source>
        <dbReference type="ARBA" id="ARBA00022801"/>
    </source>
</evidence>
<dbReference type="PANTHER" id="PTHR21660">
    <property type="entry name" value="THIOESTERASE SUPERFAMILY MEMBER-RELATED"/>
    <property type="match status" value="1"/>
</dbReference>
<dbReference type="Proteomes" id="UP000032360">
    <property type="component" value="Unassembled WGS sequence"/>
</dbReference>
<protein>
    <recommendedName>
        <fullName evidence="3">Thioesterase domain-containing protein</fullName>
    </recommendedName>
</protein>
<comment type="similarity">
    <text evidence="1">Belongs to the thioesterase PaaI family.</text>
</comment>
<dbReference type="SUPFAM" id="SSF54637">
    <property type="entry name" value="Thioesterase/thiol ester dehydrase-isomerase"/>
    <property type="match status" value="1"/>
</dbReference>
<evidence type="ECO:0000259" key="3">
    <source>
        <dbReference type="Pfam" id="PF03061"/>
    </source>
</evidence>
<comment type="caution">
    <text evidence="4">The sequence shown here is derived from an EMBL/GenBank/DDBJ whole genome shotgun (WGS) entry which is preliminary data.</text>
</comment>
<dbReference type="STRING" id="1280514.AXFE_32250"/>
<dbReference type="Gene3D" id="3.10.129.10">
    <property type="entry name" value="Hotdog Thioesterase"/>
    <property type="match status" value="1"/>
</dbReference>
<name>A0A0D8HDB4_9ACTN</name>
<dbReference type="Pfam" id="PF03061">
    <property type="entry name" value="4HBT"/>
    <property type="match status" value="1"/>
</dbReference>
<organism evidence="4 5">
    <name type="scientific">Acidithrix ferrooxidans</name>
    <dbReference type="NCBI Taxonomy" id="1280514"/>
    <lineage>
        <taxon>Bacteria</taxon>
        <taxon>Bacillati</taxon>
        <taxon>Actinomycetota</taxon>
        <taxon>Acidimicrobiia</taxon>
        <taxon>Acidimicrobiales</taxon>
        <taxon>Acidimicrobiaceae</taxon>
        <taxon>Acidithrix</taxon>
    </lineage>
</organism>
<dbReference type="AlphaFoldDB" id="A0A0D8HDB4"/>
<dbReference type="RefSeq" id="WP_052606888.1">
    <property type="nucleotide sequence ID" value="NZ_JXYS01000110.1"/>
</dbReference>
<accession>A0A0D8HDB4</accession>
<evidence type="ECO:0000313" key="5">
    <source>
        <dbReference type="Proteomes" id="UP000032360"/>
    </source>
</evidence>
<keyword evidence="5" id="KW-1185">Reference proteome</keyword>
<sequence length="138" mass="15001">MVQRQERPKIQIPPPCDLTLGMECLDKATPGVSIWQMIAHERFSNPAGVIQGGFIAAFIDSAMGAATVTFAGRKVYTSNTDLSVSFLRPAKVGSRLICTAKVISGGERVLFVSADVYDDADRFVATARSTYFLRPREG</sequence>
<dbReference type="InterPro" id="IPR029069">
    <property type="entry name" value="HotDog_dom_sf"/>
</dbReference>
<dbReference type="InterPro" id="IPR039298">
    <property type="entry name" value="ACOT13"/>
</dbReference>
<dbReference type="NCBIfam" id="TIGR00369">
    <property type="entry name" value="unchar_dom_1"/>
    <property type="match status" value="1"/>
</dbReference>
<gene>
    <name evidence="4" type="ORF">AXFE_32250</name>
</gene>
<dbReference type="InterPro" id="IPR003736">
    <property type="entry name" value="PAAI_dom"/>
</dbReference>
<dbReference type="CDD" id="cd03443">
    <property type="entry name" value="PaaI_thioesterase"/>
    <property type="match status" value="1"/>
</dbReference>
<feature type="domain" description="Thioesterase" evidence="3">
    <location>
        <begin position="48"/>
        <end position="122"/>
    </location>
</feature>
<keyword evidence="2" id="KW-0378">Hydrolase</keyword>
<dbReference type="InterPro" id="IPR006683">
    <property type="entry name" value="Thioestr_dom"/>
</dbReference>
<evidence type="ECO:0000313" key="4">
    <source>
        <dbReference type="EMBL" id="KJF15940.1"/>
    </source>
</evidence>
<dbReference type="EMBL" id="JXYS01000110">
    <property type="protein sequence ID" value="KJF15940.1"/>
    <property type="molecule type" value="Genomic_DNA"/>
</dbReference>
<dbReference type="PANTHER" id="PTHR21660:SF1">
    <property type="entry name" value="ACYL-COENZYME A THIOESTERASE 13"/>
    <property type="match status" value="1"/>
</dbReference>
<dbReference type="GO" id="GO:0047617">
    <property type="term" value="F:fatty acyl-CoA hydrolase activity"/>
    <property type="evidence" value="ECO:0007669"/>
    <property type="project" value="InterPro"/>
</dbReference>
<proteinExistence type="inferred from homology"/>
<reference evidence="4 5" key="1">
    <citation type="submission" date="2015-01" db="EMBL/GenBank/DDBJ databases">
        <title>Draft genome of the acidophilic iron oxidizer Acidithrix ferrooxidans strain Py-F3.</title>
        <authorList>
            <person name="Poehlein A."/>
            <person name="Eisen S."/>
            <person name="Schloemann M."/>
            <person name="Johnson B.D."/>
            <person name="Daniel R."/>
            <person name="Muehling M."/>
        </authorList>
    </citation>
    <scope>NUCLEOTIDE SEQUENCE [LARGE SCALE GENOMIC DNA]</scope>
    <source>
        <strain evidence="4 5">Py-F3</strain>
    </source>
</reference>
<evidence type="ECO:0000256" key="1">
    <source>
        <dbReference type="ARBA" id="ARBA00008324"/>
    </source>
</evidence>